<accession>A0ABZ2I2L0</accession>
<dbReference type="EMBL" id="CP146275">
    <property type="protein sequence ID" value="WWT32801.1"/>
    <property type="molecule type" value="Genomic_DNA"/>
</dbReference>
<gene>
    <name evidence="2" type="ORF">V6617_17625</name>
</gene>
<evidence type="ECO:0000313" key="3">
    <source>
        <dbReference type="Proteomes" id="UP001369958"/>
    </source>
</evidence>
<sequence>MTIATRSLVGAMVLLASTSAFGQDMAAQPGASDVGLDAPRQILFVGNSYFYYNDSLHNHTSRMVGEGEGIEDLAYRSITISGGSLDMHPFAHYLTPDAIGYEEPFDVVILQGHSAAANSESRSARFRDAVVAADALIDESGAQTVLYMSHAYAEGHNSHDPEMTANLAALYTDVGAEVDALVIPVGLAFARAYEERPDLELHMEFDHSHPSLAGTYLAAATTYATLYDASPVGLEYDYFGRLDGETAAFLQQIAADTVAEFQGKSGS</sequence>
<keyword evidence="1" id="KW-0732">Signal</keyword>
<dbReference type="Gene3D" id="3.40.50.1110">
    <property type="entry name" value="SGNH hydrolase"/>
    <property type="match status" value="1"/>
</dbReference>
<name>A0ABZ2I2L0_9HYPH</name>
<dbReference type="RefSeq" id="WP_338608224.1">
    <property type="nucleotide sequence ID" value="NZ_CP146275.1"/>
</dbReference>
<proteinExistence type="predicted"/>
<organism evidence="2 3">
    <name type="scientific">Pelagibacterium nitratireducens</name>
    <dbReference type="NCBI Taxonomy" id="1046114"/>
    <lineage>
        <taxon>Bacteria</taxon>
        <taxon>Pseudomonadati</taxon>
        <taxon>Pseudomonadota</taxon>
        <taxon>Alphaproteobacteria</taxon>
        <taxon>Hyphomicrobiales</taxon>
        <taxon>Devosiaceae</taxon>
        <taxon>Pelagibacterium</taxon>
    </lineage>
</organism>
<feature type="signal peptide" evidence="1">
    <location>
        <begin position="1"/>
        <end position="22"/>
    </location>
</feature>
<evidence type="ECO:0008006" key="4">
    <source>
        <dbReference type="Google" id="ProtNLM"/>
    </source>
</evidence>
<evidence type="ECO:0000256" key="1">
    <source>
        <dbReference type="SAM" id="SignalP"/>
    </source>
</evidence>
<evidence type="ECO:0000313" key="2">
    <source>
        <dbReference type="EMBL" id="WWT32801.1"/>
    </source>
</evidence>
<keyword evidence="3" id="KW-1185">Reference proteome</keyword>
<reference evidence="2 3" key="1">
    <citation type="submission" date="2024-02" db="EMBL/GenBank/DDBJ databases">
        <title>Complete genome sequence of Pelagibacterium nitratireducens ZH15.</title>
        <authorList>
            <person name="Zhao L.H."/>
        </authorList>
    </citation>
    <scope>NUCLEOTIDE SEQUENCE [LARGE SCALE GENOMIC DNA]</scope>
    <source>
        <strain evidence="2 3">ZH15</strain>
    </source>
</reference>
<protein>
    <recommendedName>
        <fullName evidence="4">SGNH/GDSL hydrolase family protein</fullName>
    </recommendedName>
</protein>
<dbReference type="Proteomes" id="UP001369958">
    <property type="component" value="Chromosome"/>
</dbReference>
<dbReference type="InterPro" id="IPR036514">
    <property type="entry name" value="SGNH_hydro_sf"/>
</dbReference>
<feature type="chain" id="PRO_5045388600" description="SGNH/GDSL hydrolase family protein" evidence="1">
    <location>
        <begin position="23"/>
        <end position="267"/>
    </location>
</feature>
<dbReference type="SUPFAM" id="SSF52266">
    <property type="entry name" value="SGNH hydrolase"/>
    <property type="match status" value="1"/>
</dbReference>